<reference evidence="1" key="1">
    <citation type="journal article" date="2020" name="mSystems">
        <title>Genome- and Community-Level Interaction Insights into Carbon Utilization and Element Cycling Functions of Hydrothermarchaeota in Hydrothermal Sediment.</title>
        <authorList>
            <person name="Zhou Z."/>
            <person name="Liu Y."/>
            <person name="Xu W."/>
            <person name="Pan J."/>
            <person name="Luo Z.H."/>
            <person name="Li M."/>
        </authorList>
    </citation>
    <scope>NUCLEOTIDE SEQUENCE [LARGE SCALE GENOMIC DNA]</scope>
    <source>
        <strain evidence="1">SpSt-1056</strain>
    </source>
</reference>
<dbReference type="InterPro" id="IPR054834">
    <property type="entry name" value="SAMP1_3"/>
</dbReference>
<dbReference type="NCBIfam" id="NF041918">
    <property type="entry name" value="SAMP1"/>
    <property type="match status" value="1"/>
</dbReference>
<dbReference type="NCBIfam" id="TIGR01687">
    <property type="entry name" value="moaD_arch"/>
    <property type="match status" value="1"/>
</dbReference>
<sequence length="180" mass="20516">MPVKVYLPTPLRQYADGRDVVEVEGLTVGEVLNKLVQRFTGLQKHLFTEAGSVRSFVNVFLNDEDIRYLEGMQTKIKDGDVIYIIPSIAGGMSVAQPASITRKLGRTVKEHGRITVPIKLLKKARKKEVTLVIEDVKYVFEPDRYGRIYIPPTLRDKLTNMSAFEFSLVDGELLLKFRRF</sequence>
<dbReference type="SUPFAM" id="SSF54285">
    <property type="entry name" value="MoaD/ThiS"/>
    <property type="match status" value="1"/>
</dbReference>
<protein>
    <submittedName>
        <fullName evidence="1">MoaD/ThiS family protein</fullName>
    </submittedName>
</protein>
<dbReference type="InterPro" id="IPR003749">
    <property type="entry name" value="ThiS/MoaD-like"/>
</dbReference>
<dbReference type="EMBL" id="DRWN01000029">
    <property type="protein sequence ID" value="HHK68299.1"/>
    <property type="molecule type" value="Genomic_DNA"/>
</dbReference>
<name>A0A7C5LCF9_CALS0</name>
<gene>
    <name evidence="1" type="ORF">ENM11_03985</name>
</gene>
<proteinExistence type="predicted"/>
<comment type="caution">
    <text evidence="1">The sequence shown here is derived from an EMBL/GenBank/DDBJ whole genome shotgun (WGS) entry which is preliminary data.</text>
</comment>
<dbReference type="InterPro" id="IPR010038">
    <property type="entry name" value="MoaD_arc-typ"/>
</dbReference>
<dbReference type="InterPro" id="IPR052045">
    <property type="entry name" value="Sulfur_Carrier/Prot_Modifier"/>
</dbReference>
<dbReference type="AlphaFoldDB" id="A0A7C5LCF9"/>
<dbReference type="Pfam" id="PF02597">
    <property type="entry name" value="ThiS"/>
    <property type="match status" value="1"/>
</dbReference>
<dbReference type="Gene3D" id="3.10.20.30">
    <property type="match status" value="1"/>
</dbReference>
<dbReference type="PANTHER" id="PTHR38031:SF1">
    <property type="entry name" value="SULFUR CARRIER PROTEIN CYSO"/>
    <property type="match status" value="1"/>
</dbReference>
<evidence type="ECO:0000313" key="1">
    <source>
        <dbReference type="EMBL" id="HHK68299.1"/>
    </source>
</evidence>
<dbReference type="InterPro" id="IPR016155">
    <property type="entry name" value="Mopterin_synth/thiamin_S_b"/>
</dbReference>
<dbReference type="PANTHER" id="PTHR38031">
    <property type="entry name" value="SULFUR CARRIER PROTEIN SLR0821-RELATED"/>
    <property type="match status" value="1"/>
</dbReference>
<accession>A0A7C5LCF9</accession>
<dbReference type="InterPro" id="IPR012675">
    <property type="entry name" value="Beta-grasp_dom_sf"/>
</dbReference>
<organism evidence="1">
    <name type="scientific">Caldiarchaeum subterraneum</name>
    <dbReference type="NCBI Taxonomy" id="311458"/>
    <lineage>
        <taxon>Archaea</taxon>
        <taxon>Nitrososphaerota</taxon>
        <taxon>Candidatus Caldarchaeales</taxon>
        <taxon>Candidatus Caldarchaeaceae</taxon>
        <taxon>Candidatus Caldarchaeum</taxon>
    </lineage>
</organism>